<feature type="domain" description="Fido" evidence="4">
    <location>
        <begin position="139"/>
        <end position="294"/>
    </location>
</feature>
<protein>
    <submittedName>
        <fullName evidence="5">Fic family protein</fullName>
    </submittedName>
</protein>
<dbReference type="Proteomes" id="UP000612893">
    <property type="component" value="Unassembled WGS sequence"/>
</dbReference>
<dbReference type="RefSeq" id="WP_338202379.1">
    <property type="nucleotide sequence ID" value="NZ_JAEKNR010000136.1"/>
</dbReference>
<dbReference type="InterPro" id="IPR036597">
    <property type="entry name" value="Fido-like_dom_sf"/>
</dbReference>
<dbReference type="SUPFAM" id="SSF140931">
    <property type="entry name" value="Fic-like"/>
    <property type="match status" value="1"/>
</dbReference>
<sequence length="433" mass="47220">MAELARLRWRPDLGSELPRRDRQGCEYEAYIPDPLKSRAIMLEGATAADVADAESGVVRLNLEARSLVNSEALARILLRAEAVASSRIEGLEVGSRRLLKAQAARGISAEALDVTAIEVLNNLEAMEWAIEHLSSQKAITITDLLAMHHRLLTGTRLEEHGGRLRAAQNWIGGSDYNPCSASFVPPPPEYVEQLLDDLCAFCNADALPAIAQAAIAHAQFETIHPFIDGNGRTGRALIHVVLRRRGLVPTVVPPVSLVLATWSKDYIEGLTATRYHGPPDSAAAHEGMNRWMALFATAIRRAVNDAEVYEARVRAIQEDWRTRLRRVRSGSALELLIEALPGAPVLTAQSAAFLIGRSEQAVNEAIPRLLSARVLSQTTVGRRNRAFEAPELIDAFTDLERRLASPEGDTRSSGPARPTPHRRLGGSVGRGPV</sequence>
<name>A0A934K608_9BACT</name>
<dbReference type="Pfam" id="PF13784">
    <property type="entry name" value="Fic_N"/>
    <property type="match status" value="1"/>
</dbReference>
<dbReference type="PANTHER" id="PTHR13504">
    <property type="entry name" value="FIDO DOMAIN-CONTAINING PROTEIN DDB_G0283145"/>
    <property type="match status" value="1"/>
</dbReference>
<gene>
    <name evidence="5" type="ORF">JF922_13255</name>
</gene>
<evidence type="ECO:0000256" key="2">
    <source>
        <dbReference type="PIRSR" id="PIRSR640198-2"/>
    </source>
</evidence>
<evidence type="ECO:0000256" key="1">
    <source>
        <dbReference type="PIRSR" id="PIRSR640198-1"/>
    </source>
</evidence>
<dbReference type="AlphaFoldDB" id="A0A934K608"/>
<evidence type="ECO:0000313" key="5">
    <source>
        <dbReference type="EMBL" id="MBJ7599035.1"/>
    </source>
</evidence>
<organism evidence="5 6">
    <name type="scientific">Candidatus Nephthysia bennettiae</name>
    <dbReference type="NCBI Taxonomy" id="3127016"/>
    <lineage>
        <taxon>Bacteria</taxon>
        <taxon>Bacillati</taxon>
        <taxon>Candidatus Dormiibacterota</taxon>
        <taxon>Candidatus Dormibacteria</taxon>
        <taxon>Candidatus Dormibacterales</taxon>
        <taxon>Candidatus Dormibacteraceae</taxon>
        <taxon>Candidatus Nephthysia</taxon>
    </lineage>
</organism>
<dbReference type="InterPro" id="IPR040198">
    <property type="entry name" value="Fido_containing"/>
</dbReference>
<evidence type="ECO:0000259" key="4">
    <source>
        <dbReference type="PROSITE" id="PS51459"/>
    </source>
</evidence>
<proteinExistence type="predicted"/>
<dbReference type="PANTHER" id="PTHR13504:SF38">
    <property type="entry name" value="FIDO DOMAIN-CONTAINING PROTEIN"/>
    <property type="match status" value="1"/>
</dbReference>
<keyword evidence="6" id="KW-1185">Reference proteome</keyword>
<dbReference type="PROSITE" id="PS51459">
    <property type="entry name" value="FIDO"/>
    <property type="match status" value="1"/>
</dbReference>
<evidence type="ECO:0000256" key="3">
    <source>
        <dbReference type="SAM" id="MobiDB-lite"/>
    </source>
</evidence>
<feature type="binding site" evidence="2">
    <location>
        <begin position="228"/>
        <end position="235"/>
    </location>
    <ligand>
        <name>ATP</name>
        <dbReference type="ChEBI" id="CHEBI:30616"/>
    </ligand>
</feature>
<dbReference type="GO" id="GO:0005524">
    <property type="term" value="F:ATP binding"/>
    <property type="evidence" value="ECO:0007669"/>
    <property type="project" value="UniProtKB-KW"/>
</dbReference>
<dbReference type="InterPro" id="IPR003812">
    <property type="entry name" value="Fido"/>
</dbReference>
<reference evidence="5" key="1">
    <citation type="submission" date="2020-10" db="EMBL/GenBank/DDBJ databases">
        <title>Ca. Dormibacterota MAGs.</title>
        <authorList>
            <person name="Montgomery K."/>
        </authorList>
    </citation>
    <scope>NUCLEOTIDE SEQUENCE [LARGE SCALE GENOMIC DNA]</scope>
    <source>
        <strain evidence="5">SC8812_S17_10</strain>
    </source>
</reference>
<dbReference type="Gene3D" id="1.10.3290.10">
    <property type="entry name" value="Fido-like domain"/>
    <property type="match status" value="1"/>
</dbReference>
<accession>A0A934K608</accession>
<feature type="active site" evidence="1">
    <location>
        <position position="224"/>
    </location>
</feature>
<feature type="region of interest" description="Disordered" evidence="3">
    <location>
        <begin position="404"/>
        <end position="433"/>
    </location>
</feature>
<dbReference type="EMBL" id="JAEKNR010000136">
    <property type="protein sequence ID" value="MBJ7599035.1"/>
    <property type="molecule type" value="Genomic_DNA"/>
</dbReference>
<keyword evidence="2" id="KW-0547">Nucleotide-binding</keyword>
<keyword evidence="2" id="KW-0067">ATP-binding</keyword>
<dbReference type="Pfam" id="PF02661">
    <property type="entry name" value="Fic"/>
    <property type="match status" value="1"/>
</dbReference>
<dbReference type="InterPro" id="IPR025758">
    <property type="entry name" value="Fic/DOC_N"/>
</dbReference>
<comment type="caution">
    <text evidence="5">The sequence shown here is derived from an EMBL/GenBank/DDBJ whole genome shotgun (WGS) entry which is preliminary data.</text>
</comment>
<evidence type="ECO:0000313" key="6">
    <source>
        <dbReference type="Proteomes" id="UP000612893"/>
    </source>
</evidence>